<organism evidence="1 2">
    <name type="scientific">Hypoxylon rubiginosum</name>
    <dbReference type="NCBI Taxonomy" id="110542"/>
    <lineage>
        <taxon>Eukaryota</taxon>
        <taxon>Fungi</taxon>
        <taxon>Dikarya</taxon>
        <taxon>Ascomycota</taxon>
        <taxon>Pezizomycotina</taxon>
        <taxon>Sordariomycetes</taxon>
        <taxon>Xylariomycetidae</taxon>
        <taxon>Xylariales</taxon>
        <taxon>Hypoxylaceae</taxon>
        <taxon>Hypoxylon</taxon>
    </lineage>
</organism>
<proteinExistence type="predicted"/>
<gene>
    <name evidence="1" type="ORF">F4820DRAFT_414845</name>
</gene>
<comment type="caution">
    <text evidence="1">The sequence shown here is derived from an EMBL/GenBank/DDBJ whole genome shotgun (WGS) entry which is preliminary data.</text>
</comment>
<reference evidence="1 2" key="1">
    <citation type="journal article" date="2022" name="New Phytol.">
        <title>Ecological generalism drives hyperdiversity of secondary metabolite gene clusters in xylarialean endophytes.</title>
        <authorList>
            <person name="Franco M.E.E."/>
            <person name="Wisecaver J.H."/>
            <person name="Arnold A.E."/>
            <person name="Ju Y.M."/>
            <person name="Slot J.C."/>
            <person name="Ahrendt S."/>
            <person name="Moore L.P."/>
            <person name="Eastman K.E."/>
            <person name="Scott K."/>
            <person name="Konkel Z."/>
            <person name="Mondo S.J."/>
            <person name="Kuo A."/>
            <person name="Hayes R.D."/>
            <person name="Haridas S."/>
            <person name="Andreopoulos B."/>
            <person name="Riley R."/>
            <person name="LaButti K."/>
            <person name="Pangilinan J."/>
            <person name="Lipzen A."/>
            <person name="Amirebrahimi M."/>
            <person name="Yan J."/>
            <person name="Adam C."/>
            <person name="Keymanesh K."/>
            <person name="Ng V."/>
            <person name="Louie K."/>
            <person name="Northen T."/>
            <person name="Drula E."/>
            <person name="Henrissat B."/>
            <person name="Hsieh H.M."/>
            <person name="Youens-Clark K."/>
            <person name="Lutzoni F."/>
            <person name="Miadlikowska J."/>
            <person name="Eastwood D.C."/>
            <person name="Hamelin R.C."/>
            <person name="Grigoriev I.V."/>
            <person name="U'Ren J.M."/>
        </authorList>
    </citation>
    <scope>NUCLEOTIDE SEQUENCE [LARGE SCALE GENOMIC DNA]</scope>
    <source>
        <strain evidence="1 2">CBS 119005</strain>
    </source>
</reference>
<dbReference type="EMBL" id="MU393451">
    <property type="protein sequence ID" value="KAI4867076.1"/>
    <property type="molecule type" value="Genomic_DNA"/>
</dbReference>
<protein>
    <submittedName>
        <fullName evidence="1">Chromosome segregation protein Csm1/Pcs1-domain-containing protein</fullName>
    </submittedName>
</protein>
<evidence type="ECO:0000313" key="2">
    <source>
        <dbReference type="Proteomes" id="UP001497700"/>
    </source>
</evidence>
<name>A0ACB9Z6C1_9PEZI</name>
<keyword evidence="2" id="KW-1185">Reference proteome</keyword>
<accession>A0ACB9Z6C1</accession>
<evidence type="ECO:0000313" key="1">
    <source>
        <dbReference type="EMBL" id="KAI4867076.1"/>
    </source>
</evidence>
<sequence>MPNAKVAALLGLVESDEEEIDVLAEDPVAISKMAPARKARATAANRVTKPAQNATRQSGRTAAAAAEGASKVPTRKALTEKQTNVQEKPTRGRGTKRPATEDIAPAAEDEHGEGSVIADAKPKSGRGRPRAAKAPRISGDEDVSTADQPELTVRPAARRGRKPKAQIEALPAEIEIPETQPVEHEIPETQMVETTELSVGEYDQTEDLPPHDHPVISSVQRIQSHNLFTTNRRTVPASDSELHEPSMRRRVGDLTRKYENLEAKYRDLREIGIKEAERNYDRLKKQSEDRANTANQLIATLKAQLSTQTEVARESQRLRQELEASQSKLEQLQDQVSGTNASLSEAKSEIKTLSTKLAAARSAESANAKIPNSAMKGPNANMRLLASAEAAAKIPQMKADLYRDMTGLIIQSVKQEQSVETYNCIQTGRNGTLHFKLAVGVDDATEFDEPQFMYMPQLDLSRDQALIDILPDYLVEEITFPQSHAERFYSRVMKALNERPE</sequence>
<dbReference type="Proteomes" id="UP001497700">
    <property type="component" value="Unassembled WGS sequence"/>
</dbReference>